<evidence type="ECO:0000313" key="3">
    <source>
        <dbReference type="Proteomes" id="UP000248749"/>
    </source>
</evidence>
<reference evidence="2 3" key="1">
    <citation type="submission" date="2018-01" db="EMBL/GenBank/DDBJ databases">
        <title>Draft genome sequence of Salinispora sp. 13K206.</title>
        <authorList>
            <person name="Sahin N."/>
            <person name="Saygin H."/>
            <person name="Ay H."/>
        </authorList>
    </citation>
    <scope>NUCLEOTIDE SEQUENCE [LARGE SCALE GENOMIC DNA]</scope>
    <source>
        <strain evidence="2 3">13K206</strain>
    </source>
</reference>
<gene>
    <name evidence="2" type="ORF">C1I99_06290</name>
</gene>
<name>A0A2W2DWR6_9ACTN</name>
<evidence type="ECO:0000256" key="1">
    <source>
        <dbReference type="SAM" id="MobiDB-lite"/>
    </source>
</evidence>
<dbReference type="OrthoDB" id="4558074at2"/>
<dbReference type="Proteomes" id="UP000248749">
    <property type="component" value="Unassembled WGS sequence"/>
</dbReference>
<organism evidence="2 3">
    <name type="scientific">Micromonospora deserti</name>
    <dbReference type="NCBI Taxonomy" id="2070366"/>
    <lineage>
        <taxon>Bacteria</taxon>
        <taxon>Bacillati</taxon>
        <taxon>Actinomycetota</taxon>
        <taxon>Actinomycetes</taxon>
        <taxon>Micromonosporales</taxon>
        <taxon>Micromonosporaceae</taxon>
        <taxon>Micromonospora</taxon>
    </lineage>
</organism>
<comment type="caution">
    <text evidence="2">The sequence shown here is derived from an EMBL/GenBank/DDBJ whole genome shotgun (WGS) entry which is preliminary data.</text>
</comment>
<protein>
    <recommendedName>
        <fullName evidence="4">Helix-turn-helix domain-containing protein</fullName>
    </recommendedName>
</protein>
<proteinExistence type="predicted"/>
<dbReference type="AlphaFoldDB" id="A0A2W2DWR6"/>
<evidence type="ECO:0008006" key="4">
    <source>
        <dbReference type="Google" id="ProtNLM"/>
    </source>
</evidence>
<feature type="region of interest" description="Disordered" evidence="1">
    <location>
        <begin position="66"/>
        <end position="179"/>
    </location>
</feature>
<dbReference type="EMBL" id="POUB01000024">
    <property type="protein sequence ID" value="PZG01627.1"/>
    <property type="molecule type" value="Genomic_DNA"/>
</dbReference>
<keyword evidence="3" id="KW-1185">Reference proteome</keyword>
<feature type="compositionally biased region" description="Low complexity" evidence="1">
    <location>
        <begin position="145"/>
        <end position="162"/>
    </location>
</feature>
<evidence type="ECO:0000313" key="2">
    <source>
        <dbReference type="EMBL" id="PZG01627.1"/>
    </source>
</evidence>
<feature type="compositionally biased region" description="Low complexity" evidence="1">
    <location>
        <begin position="97"/>
        <end position="110"/>
    </location>
</feature>
<sequence length="219" mass="22422">MAADDPSRATTTVRVELNGATARITELVVCAGEGDGLTAGQIPAVDLDLLLKAVTPAVGGQQALTVSPAAPAHEAPAGVSVHDEEPAAETEADQPVAATTSTADQPATTTPVQSEPTEVVVPKQASRAKAPSAGATRSRGRKATGAKATTAGRKATKQTAKGEASSGTGRVYRRSPDDLESVYQQAGSVAAVADHYDVPRHTAQGWIRTLRRRQASPAE</sequence>
<accession>A0A2W2DWR6</accession>